<gene>
    <name evidence="1" type="ORF">FXF36_06650</name>
</gene>
<evidence type="ECO:0000313" key="2">
    <source>
        <dbReference type="Proteomes" id="UP000327030"/>
    </source>
</evidence>
<dbReference type="KEGG" id="pxv:FXF36_06650"/>
<protein>
    <recommendedName>
        <fullName evidence="3">VCBS repeat-containing protein</fullName>
    </recommendedName>
</protein>
<dbReference type="OrthoDB" id="1676884at2"/>
<proteinExistence type="predicted"/>
<reference evidence="2" key="1">
    <citation type="submission" date="2019-08" db="EMBL/GenBank/DDBJ databases">
        <title>Complete Genome Sequence of the Polysaccharide-Degrading Rumen Bacterium Pseudobutyrivibrio xylanivorans MA3014.</title>
        <authorList>
            <person name="Palevich N."/>
            <person name="Maclean P.H."/>
            <person name="Kelly W.J."/>
            <person name="Leahy S.C."/>
            <person name="Rakonjac J."/>
            <person name="Attwood G.T."/>
        </authorList>
    </citation>
    <scope>NUCLEOTIDE SEQUENCE [LARGE SCALE GENOMIC DNA]</scope>
    <source>
        <strain evidence="2">MA3014</strain>
    </source>
</reference>
<evidence type="ECO:0000313" key="1">
    <source>
        <dbReference type="EMBL" id="QFJ54552.1"/>
    </source>
</evidence>
<dbReference type="PANTHER" id="PTHR39431">
    <property type="entry name" value="FRPA/C-RELATED PROTEIN"/>
    <property type="match status" value="1"/>
</dbReference>
<name>A0A5P6VQA0_PSEXY</name>
<evidence type="ECO:0008006" key="3">
    <source>
        <dbReference type="Google" id="ProtNLM"/>
    </source>
</evidence>
<organism evidence="1 2">
    <name type="scientific">Pseudobutyrivibrio xylanivorans</name>
    <dbReference type="NCBI Taxonomy" id="185007"/>
    <lineage>
        <taxon>Bacteria</taxon>
        <taxon>Bacillati</taxon>
        <taxon>Bacillota</taxon>
        <taxon>Clostridia</taxon>
        <taxon>Lachnospirales</taxon>
        <taxon>Lachnospiraceae</taxon>
        <taxon>Pseudobutyrivibrio</taxon>
    </lineage>
</organism>
<dbReference type="AlphaFoldDB" id="A0A5P6VQA0"/>
<accession>A0A5P6VQA0</accession>
<sequence>MVIQNSEVSMTSKSSVAREMKLSVQTTAKPVINVAGIQVLGAPDKIEKTEATEDKSNDESKEIGEGEFLSSLNYALGSNGQVQEVEQTNPLLDVAANHQVRMKTMQYLLELLLFGCNIDEDSEFGRMIKEMLSGESSEGELPTTSMGMSGIQPFYVQTTTHSYQYHEEQSVEYASTGTVITGDGRKLNFNYSFSMSESFTEEFSTEYFALRECIDPLIINLDDCPTSIADQTFYFDLDGDGNEDEIHNIGKGSGFLALDRNEDGEINDGLELFGARTGDGFGELKEFDEDGNGWIDENDPIFTKLRIMTVTEKGEKELYGLKQSDVGAIFLGRIDTQFTHRGEDRQLTAASRETGIFLHEKDGHAGGVQHVDFAT</sequence>
<dbReference type="PANTHER" id="PTHR39431:SF1">
    <property type="entry name" value="FRPA_C-RELATED PROTEIN"/>
    <property type="match status" value="1"/>
</dbReference>
<dbReference type="Proteomes" id="UP000327030">
    <property type="component" value="Chromosome 1"/>
</dbReference>
<dbReference type="EMBL" id="CP043028">
    <property type="protein sequence ID" value="QFJ54552.1"/>
    <property type="molecule type" value="Genomic_DNA"/>
</dbReference>
<dbReference type="RefSeq" id="WP_151623039.1">
    <property type="nucleotide sequence ID" value="NZ_CP043028.1"/>
</dbReference>